<dbReference type="RefSeq" id="YP_010101356.1">
    <property type="nucleotide sequence ID" value="NC_055790.1"/>
</dbReference>
<dbReference type="Proteomes" id="UP000294870">
    <property type="component" value="Segment"/>
</dbReference>
<gene>
    <name evidence="1" type="primary">50</name>
    <name evidence="1" type="ORF">SEA_SILVERLEAF_51</name>
</gene>
<organism evidence="1 2">
    <name type="scientific">Mycobacterium phage Silverleaf</name>
    <dbReference type="NCBI Taxonomy" id="2517969"/>
    <lineage>
        <taxon>Viruses</taxon>
        <taxon>Duplodnaviria</taxon>
        <taxon>Heunggongvirae</taxon>
        <taxon>Uroviricota</taxon>
        <taxon>Caudoviricetes</taxon>
        <taxon>Vilmaviridae</taxon>
        <taxon>Lclasvirinae</taxon>
        <taxon>Bronvirus</taxon>
        <taxon>Bronvirus silverleaf</taxon>
    </lineage>
</organism>
<evidence type="ECO:0000313" key="2">
    <source>
        <dbReference type="Proteomes" id="UP000294870"/>
    </source>
</evidence>
<dbReference type="EMBL" id="MK494092">
    <property type="protein sequence ID" value="QBP29136.1"/>
    <property type="molecule type" value="Genomic_DNA"/>
</dbReference>
<keyword evidence="2" id="KW-1185">Reference proteome</keyword>
<proteinExistence type="predicted"/>
<dbReference type="KEGG" id="vg:65119068"/>
<accession>A0A482JBS2</accession>
<sequence>MSLFTKKKPPAPVAAPKSVATITAGLSDTLAELEAHAEDQLLQAAFQKQMAEQALAAADEYKAESELADKVAANIRTLLGS</sequence>
<reference evidence="1 2" key="1">
    <citation type="submission" date="2019-02" db="EMBL/GenBank/DDBJ databases">
        <authorList>
            <person name="Valenzuela R.K."/>
            <person name="Sawyer E."/>
            <person name="Patton C.J."/>
            <person name="Kotturi H."/>
            <person name="Garlena R.A."/>
            <person name="Russell D.A."/>
            <person name="Pope W.H."/>
            <person name="Jacobs-Sera D."/>
            <person name="Hatfull G.F."/>
        </authorList>
    </citation>
    <scope>NUCLEOTIDE SEQUENCE [LARGE SCALE GENOMIC DNA]</scope>
</reference>
<protein>
    <submittedName>
        <fullName evidence="1">Uncharacterized protein</fullName>
    </submittedName>
</protein>
<evidence type="ECO:0000313" key="1">
    <source>
        <dbReference type="EMBL" id="QBP29136.1"/>
    </source>
</evidence>
<name>A0A482JBS2_9CAUD</name>
<dbReference type="GeneID" id="65119068"/>